<dbReference type="EMBL" id="CM055749">
    <property type="protein sequence ID" value="KAJ7995050.1"/>
    <property type="molecule type" value="Genomic_DNA"/>
</dbReference>
<dbReference type="Proteomes" id="UP001157502">
    <property type="component" value="Chromosome 22"/>
</dbReference>
<evidence type="ECO:0000313" key="2">
    <source>
        <dbReference type="Proteomes" id="UP001157502"/>
    </source>
</evidence>
<protein>
    <submittedName>
        <fullName evidence="1">Uncharacterized protein</fullName>
    </submittedName>
</protein>
<proteinExistence type="predicted"/>
<accession>A0ACC2FUM5</accession>
<sequence length="113" mass="12506">MPASDNLDTERFWGVLGGFCPLSTLPEHYTITTRSHLLNVLKAAVCKFVIPQPWENKKGLLQPGIRAGRPPHHPSLPNIFSSVLSIHHPPLSPRPPVALAPHLSHVNQHREKG</sequence>
<evidence type="ECO:0000313" key="1">
    <source>
        <dbReference type="EMBL" id="KAJ7995050.1"/>
    </source>
</evidence>
<keyword evidence="2" id="KW-1185">Reference proteome</keyword>
<organism evidence="1 2">
    <name type="scientific">Dallia pectoralis</name>
    <name type="common">Alaska blackfish</name>
    <dbReference type="NCBI Taxonomy" id="75939"/>
    <lineage>
        <taxon>Eukaryota</taxon>
        <taxon>Metazoa</taxon>
        <taxon>Chordata</taxon>
        <taxon>Craniata</taxon>
        <taxon>Vertebrata</taxon>
        <taxon>Euteleostomi</taxon>
        <taxon>Actinopterygii</taxon>
        <taxon>Neopterygii</taxon>
        <taxon>Teleostei</taxon>
        <taxon>Protacanthopterygii</taxon>
        <taxon>Esociformes</taxon>
        <taxon>Umbridae</taxon>
        <taxon>Dallia</taxon>
    </lineage>
</organism>
<name>A0ACC2FUM5_DALPE</name>
<comment type="caution">
    <text evidence="1">The sequence shown here is derived from an EMBL/GenBank/DDBJ whole genome shotgun (WGS) entry which is preliminary data.</text>
</comment>
<gene>
    <name evidence="1" type="ORF">DPEC_G00255870</name>
</gene>
<reference evidence="1" key="1">
    <citation type="submission" date="2021-05" db="EMBL/GenBank/DDBJ databases">
        <authorList>
            <person name="Pan Q."/>
            <person name="Jouanno E."/>
            <person name="Zahm M."/>
            <person name="Klopp C."/>
            <person name="Cabau C."/>
            <person name="Louis A."/>
            <person name="Berthelot C."/>
            <person name="Parey E."/>
            <person name="Roest Crollius H."/>
            <person name="Montfort J."/>
            <person name="Robinson-Rechavi M."/>
            <person name="Bouchez O."/>
            <person name="Lampietro C."/>
            <person name="Lopez Roques C."/>
            <person name="Donnadieu C."/>
            <person name="Postlethwait J."/>
            <person name="Bobe J."/>
            <person name="Dillon D."/>
            <person name="Chandos A."/>
            <person name="von Hippel F."/>
            <person name="Guiguen Y."/>
        </authorList>
    </citation>
    <scope>NUCLEOTIDE SEQUENCE</scope>
    <source>
        <strain evidence="1">YG-Jan2019</strain>
    </source>
</reference>